<dbReference type="AlphaFoldDB" id="M7NH49"/>
<dbReference type="InterPro" id="IPR039523">
    <property type="entry name" value="RimK-rel_E_lig_ATP-grasp"/>
</dbReference>
<reference evidence="2 3" key="1">
    <citation type="journal article" date="2013" name="Genome Announc.">
        <title>Draft Genome Sequence of Bhargavaea cecembensis Strain DSE10T, Isolated from a Deep-Sea Sediment Sample Collected at a Depth of 5,904 m from the Chagos-Laccadive Ridge System in the Indian Ocean.</title>
        <authorList>
            <person name="Shivaji S."/>
            <person name="Ara S."/>
            <person name="Begum Z."/>
            <person name="Ruth M."/>
            <person name="Singh A."/>
            <person name="Kumar Pinnaka A."/>
        </authorList>
    </citation>
    <scope>NUCLEOTIDE SEQUENCE [LARGE SCALE GENOMIC DNA]</scope>
    <source>
        <strain evidence="2 3">DSE10</strain>
    </source>
</reference>
<dbReference type="Pfam" id="PF14397">
    <property type="entry name" value="ATPgrasp_ST"/>
    <property type="match status" value="1"/>
</dbReference>
<comment type="caution">
    <text evidence="2">The sequence shown here is derived from an EMBL/GenBank/DDBJ whole genome shotgun (WGS) entry which is preliminary data.</text>
</comment>
<evidence type="ECO:0000313" key="2">
    <source>
        <dbReference type="EMBL" id="EMR06577.1"/>
    </source>
</evidence>
<dbReference type="SUPFAM" id="SSF56059">
    <property type="entry name" value="Glutathione synthetase ATP-binding domain-like"/>
    <property type="match status" value="1"/>
</dbReference>
<feature type="domain" description="Alpha-L-glutamate ligase-related protein ATP-grasp" evidence="1">
    <location>
        <begin position="66"/>
        <end position="332"/>
    </location>
</feature>
<keyword evidence="3" id="KW-1185">Reference proteome</keyword>
<evidence type="ECO:0000259" key="1">
    <source>
        <dbReference type="Pfam" id="PF14397"/>
    </source>
</evidence>
<sequence>MSIKKKFLSLAKAANVHRNFYLKEKNSRLRTNFVKRIKWMSKGFLSESEYIYNLNTNDYKDYLSDRSRYKTMYLNSPYSFILKDKVVFEAMYKYHFKVPISYAFISKGKISSLDSKHSIKTISDIFSFLEENQACVFKPARGDGGKGIFILKRIEKKYYLNSSEVLPQQIEELVYSMDDYFMSEYLIQGEFANAFYPSTTNTLRIVTMVDEETQEAFIPIAVQRIGNSKSSPVDNWTAGGLNARINLETGELGKGVSFPFNEKLMWYDKHPESGEQIEGKVIPMWNEIKKGILRAASSYPYIKYVGWDVVLLDKGFAILEGNNVPDVNLLQVHTPLLKEPKVKKFYKQHNIL</sequence>
<dbReference type="Gene3D" id="3.30.1490.20">
    <property type="entry name" value="ATP-grasp fold, A domain"/>
    <property type="match status" value="1"/>
</dbReference>
<dbReference type="eggNOG" id="COG0189">
    <property type="taxonomic scope" value="Bacteria"/>
</dbReference>
<dbReference type="GO" id="GO:0005524">
    <property type="term" value="F:ATP binding"/>
    <property type="evidence" value="ECO:0007669"/>
    <property type="project" value="InterPro"/>
</dbReference>
<protein>
    <recommendedName>
        <fullName evidence="1">Alpha-L-glutamate ligase-related protein ATP-grasp domain-containing protein</fullName>
    </recommendedName>
</protein>
<evidence type="ECO:0000313" key="3">
    <source>
        <dbReference type="Proteomes" id="UP000011919"/>
    </source>
</evidence>
<dbReference type="InterPro" id="IPR013815">
    <property type="entry name" value="ATP_grasp_subdomain_1"/>
</dbReference>
<organism evidence="2 3">
    <name type="scientific">Bhargavaea cecembensis DSE10</name>
    <dbReference type="NCBI Taxonomy" id="1235279"/>
    <lineage>
        <taxon>Bacteria</taxon>
        <taxon>Bacillati</taxon>
        <taxon>Bacillota</taxon>
        <taxon>Bacilli</taxon>
        <taxon>Bacillales</taxon>
        <taxon>Caryophanaceae</taxon>
        <taxon>Bhargavaea</taxon>
    </lineage>
</organism>
<dbReference type="OrthoDB" id="7869153at2"/>
<accession>M7NH49</accession>
<dbReference type="Proteomes" id="UP000011919">
    <property type="component" value="Unassembled WGS sequence"/>
</dbReference>
<gene>
    <name evidence="2" type="ORF">C772_01472</name>
</gene>
<name>M7NH49_9BACL</name>
<dbReference type="STRING" id="1235279.C772_01472"/>
<dbReference type="EMBL" id="AOFT01000006">
    <property type="protein sequence ID" value="EMR06577.1"/>
    <property type="molecule type" value="Genomic_DNA"/>
</dbReference>
<proteinExistence type="predicted"/>
<dbReference type="RefSeq" id="WP_008298694.1">
    <property type="nucleotide sequence ID" value="NZ_AOFT01000006.1"/>
</dbReference>